<protein>
    <submittedName>
        <fullName evidence="2">Rho guanine nucleotide exchange factor (GEF) 19 (Predicted), isoform CRA_c</fullName>
    </submittedName>
</protein>
<evidence type="ECO:0000313" key="2">
    <source>
        <dbReference type="EMBL" id="EDL80976.1"/>
    </source>
</evidence>
<feature type="region of interest" description="Disordered" evidence="1">
    <location>
        <begin position="278"/>
        <end position="304"/>
    </location>
</feature>
<evidence type="ECO:0000313" key="3">
    <source>
        <dbReference type="Proteomes" id="UP000234681"/>
    </source>
</evidence>
<feature type="compositionally biased region" description="Basic and acidic residues" evidence="1">
    <location>
        <begin position="279"/>
        <end position="292"/>
    </location>
</feature>
<accession>A6ITS6</accession>
<proteinExistence type="predicted"/>
<feature type="region of interest" description="Disordered" evidence="1">
    <location>
        <begin position="218"/>
        <end position="266"/>
    </location>
</feature>
<feature type="region of interest" description="Disordered" evidence="1">
    <location>
        <begin position="1"/>
        <end position="21"/>
    </location>
</feature>
<dbReference type="AlphaFoldDB" id="A6ITS6"/>
<sequence length="304" mass="32204">MDCGPPATLQPHLAGPPGTARRPVAVCQQESLSFVELPTLHPPSPVCVDLFPITPEELQAPGSRWSLATPAPLQGLLWPTSSGGPDTHISTTGGMRPSRAGSWPHCPGAQPPTLVGPWSSQHMQPQRRASHGGSEKSAWRKMQVYHNEEATGGTEPPMGLLETGQAVQGQALCAQEPRPQELSGNTRGGLEAQERRRFSASELMTRLHSSLRLGRSTAPRALTSGSGAGVIREGTSYPPGSEGGQGTVYQPMLTSSGEQRGAPCCSLDRPTPALAFCRETAREGTPKSRDEDGQCVPASTRRSK</sequence>
<name>A6ITS6_RAT</name>
<dbReference type="EMBL" id="CH473968">
    <property type="protein sequence ID" value="EDL80976.1"/>
    <property type="molecule type" value="Genomic_DNA"/>
</dbReference>
<evidence type="ECO:0000256" key="1">
    <source>
        <dbReference type="SAM" id="MobiDB-lite"/>
    </source>
</evidence>
<organism evidence="2 3">
    <name type="scientific">Rattus norvegicus</name>
    <name type="common">Rat</name>
    <dbReference type="NCBI Taxonomy" id="10116"/>
    <lineage>
        <taxon>Eukaryota</taxon>
        <taxon>Metazoa</taxon>
        <taxon>Chordata</taxon>
        <taxon>Craniata</taxon>
        <taxon>Vertebrata</taxon>
        <taxon>Euteleostomi</taxon>
        <taxon>Mammalia</taxon>
        <taxon>Eutheria</taxon>
        <taxon>Euarchontoglires</taxon>
        <taxon>Glires</taxon>
        <taxon>Rodentia</taxon>
        <taxon>Myomorpha</taxon>
        <taxon>Muroidea</taxon>
        <taxon>Muridae</taxon>
        <taxon>Murinae</taxon>
        <taxon>Rattus</taxon>
    </lineage>
</organism>
<reference evidence="3" key="1">
    <citation type="submission" date="2005-09" db="EMBL/GenBank/DDBJ databases">
        <authorList>
            <person name="Mural R.J."/>
            <person name="Li P.W."/>
            <person name="Adams M.D."/>
            <person name="Amanatides P.G."/>
            <person name="Baden-Tillson H."/>
            <person name="Barnstead M."/>
            <person name="Chin S.H."/>
            <person name="Dew I."/>
            <person name="Evans C.A."/>
            <person name="Ferriera S."/>
            <person name="Flanigan M."/>
            <person name="Fosler C."/>
            <person name="Glodek A."/>
            <person name="Gu Z."/>
            <person name="Holt R.A."/>
            <person name="Jennings D."/>
            <person name="Kraft C.L."/>
            <person name="Lu F."/>
            <person name="Nguyen T."/>
            <person name="Nusskern D.R."/>
            <person name="Pfannkoch C.M."/>
            <person name="Sitter C."/>
            <person name="Sutton G.G."/>
            <person name="Venter J.C."/>
            <person name="Wang Z."/>
            <person name="Woodage T."/>
            <person name="Zheng X.H."/>
            <person name="Zhong F."/>
        </authorList>
    </citation>
    <scope>NUCLEOTIDE SEQUENCE [LARGE SCALE GENOMIC DNA]</scope>
    <source>
        <strain>BN</strain>
        <strain evidence="3">Sprague-Dawley</strain>
    </source>
</reference>
<gene>
    <name evidence="2" type="primary">Arhgef19_predicted</name>
    <name evidence="2" type="ORF">rCG_30611</name>
</gene>
<dbReference type="Proteomes" id="UP000234681">
    <property type="component" value="Chromosome 5"/>
</dbReference>